<dbReference type="NCBIfam" id="TIGR00335">
    <property type="entry name" value="primase_sml"/>
    <property type="match status" value="1"/>
</dbReference>
<comment type="similarity">
    <text evidence="1 10">Belongs to the eukaryotic-type primase small subunit family.</text>
</comment>
<keyword evidence="6 10" id="KW-0235">DNA replication</keyword>
<accession>A0ABD3LY40</accession>
<gene>
    <name evidence="12" type="ORF">ACHAWU_002557</name>
</gene>
<evidence type="ECO:0000256" key="4">
    <source>
        <dbReference type="ARBA" id="ARBA00022679"/>
    </source>
</evidence>
<evidence type="ECO:0000256" key="3">
    <source>
        <dbReference type="ARBA" id="ARBA00022515"/>
    </source>
</evidence>
<dbReference type="InterPro" id="IPR014052">
    <property type="entry name" value="DNA_primase_ssu_euk/arc"/>
</dbReference>
<dbReference type="CDD" id="cd04860">
    <property type="entry name" value="AE_Prim_S"/>
    <property type="match status" value="1"/>
</dbReference>
<evidence type="ECO:0000313" key="12">
    <source>
        <dbReference type="EMBL" id="KAL3756654.1"/>
    </source>
</evidence>
<keyword evidence="9" id="KW-0804">Transcription</keyword>
<dbReference type="GO" id="GO:0016779">
    <property type="term" value="F:nucleotidyltransferase activity"/>
    <property type="evidence" value="ECO:0007669"/>
    <property type="project" value="UniProtKB-KW"/>
</dbReference>
<name>A0ABD3LY40_9STRA</name>
<evidence type="ECO:0000256" key="8">
    <source>
        <dbReference type="ARBA" id="ARBA00022833"/>
    </source>
</evidence>
<dbReference type="Proteomes" id="UP001530293">
    <property type="component" value="Unassembled WGS sequence"/>
</dbReference>
<proteinExistence type="inferred from homology"/>
<evidence type="ECO:0000256" key="7">
    <source>
        <dbReference type="ARBA" id="ARBA00022723"/>
    </source>
</evidence>
<organism evidence="12 13">
    <name type="scientific">Discostella pseudostelligera</name>
    <dbReference type="NCBI Taxonomy" id="259834"/>
    <lineage>
        <taxon>Eukaryota</taxon>
        <taxon>Sar</taxon>
        <taxon>Stramenopiles</taxon>
        <taxon>Ochrophyta</taxon>
        <taxon>Bacillariophyta</taxon>
        <taxon>Coscinodiscophyceae</taxon>
        <taxon>Thalassiosirophycidae</taxon>
        <taxon>Stephanodiscales</taxon>
        <taxon>Stephanodiscaceae</taxon>
        <taxon>Discostella</taxon>
    </lineage>
</organism>
<feature type="compositionally biased region" description="Low complexity" evidence="11">
    <location>
        <begin position="30"/>
        <end position="43"/>
    </location>
</feature>
<dbReference type="FunFam" id="3.90.920.10:FF:000003">
    <property type="entry name" value="DNA primase"/>
    <property type="match status" value="1"/>
</dbReference>
<dbReference type="Pfam" id="PF01896">
    <property type="entry name" value="DNA_primase_S"/>
    <property type="match status" value="1"/>
</dbReference>
<keyword evidence="3 10" id="KW-0639">Primosome</keyword>
<dbReference type="GO" id="GO:0005658">
    <property type="term" value="C:alpha DNA polymerase:primase complex"/>
    <property type="evidence" value="ECO:0007669"/>
    <property type="project" value="UniProtKB-ARBA"/>
</dbReference>
<feature type="compositionally biased region" description="Acidic residues" evidence="11">
    <location>
        <begin position="1"/>
        <end position="17"/>
    </location>
</feature>
<evidence type="ECO:0000256" key="1">
    <source>
        <dbReference type="ARBA" id="ARBA00009762"/>
    </source>
</evidence>
<evidence type="ECO:0000256" key="11">
    <source>
        <dbReference type="SAM" id="MobiDB-lite"/>
    </source>
</evidence>
<reference evidence="12 13" key="1">
    <citation type="submission" date="2024-10" db="EMBL/GenBank/DDBJ databases">
        <title>Updated reference genomes for cyclostephanoid diatoms.</title>
        <authorList>
            <person name="Roberts W.R."/>
            <person name="Alverson A.J."/>
        </authorList>
    </citation>
    <scope>NUCLEOTIDE SEQUENCE [LARGE SCALE GENOMIC DNA]</scope>
    <source>
        <strain evidence="12 13">AJA232-27</strain>
    </source>
</reference>
<keyword evidence="2 10" id="KW-0240">DNA-directed RNA polymerase</keyword>
<protein>
    <recommendedName>
        <fullName evidence="10">DNA primase</fullName>
        <ecNumber evidence="10">2.7.7.-</ecNumber>
    </recommendedName>
</protein>
<keyword evidence="4 10" id="KW-0808">Transferase</keyword>
<dbReference type="AlphaFoldDB" id="A0ABD3LY40"/>
<dbReference type="GO" id="GO:0006269">
    <property type="term" value="P:DNA replication, synthesis of primer"/>
    <property type="evidence" value="ECO:0007669"/>
    <property type="project" value="UniProtKB-KW"/>
</dbReference>
<evidence type="ECO:0000313" key="13">
    <source>
        <dbReference type="Proteomes" id="UP001530293"/>
    </source>
</evidence>
<dbReference type="InterPro" id="IPR002755">
    <property type="entry name" value="DNA_primase_S"/>
</dbReference>
<sequence>MGAANDDNEEYEFGDDDTGARPTANDNDTKSTVVARSSSSSSTDSKKSTPADSSVVFSPELLGMYYSRLFPYQLLYSWLSYDPATAKPTNGTNTNKVATTSSSSTFPRREFSMTIEPTPGNEVYIRYQSFLSQDELTSAIIKRRPTKIDIGAVFNHPPKDNKSLPAGKLQTTERELVFDIDLTDYDSVRNCGCDGAKICHKCWKFMGMAIEVMDEGLRSDFAFEHVAWFYSGRRGVHCWVCDDTARKLSNEARSAVASYFEVNLGSEKNKNFHLSSPLHPMLVRAYKILEPNFVSCVLPEEGHGLLATRASWTKLLLTLPNAANPVAAKLEEKWSWSKDDTTPEEKWNELKSALMAFIGKGGNNHNAKQVKSLSNADRLRIEHWPLETVFKYTYPRLDINVSKMQNHLLKSPFCVHPKTGRVCVPIEVDKVDSFDPFKVPTLAQLMKELDEYEATNTDSSESVRYDWEKTSLKEPFECFQKKFLVPLLNEERRAQKEERERRAAIVGDF</sequence>
<evidence type="ECO:0000256" key="5">
    <source>
        <dbReference type="ARBA" id="ARBA00022695"/>
    </source>
</evidence>
<dbReference type="PANTHER" id="PTHR10536">
    <property type="entry name" value="DNA PRIMASE SMALL SUBUNIT"/>
    <property type="match status" value="1"/>
</dbReference>
<dbReference type="SUPFAM" id="SSF56747">
    <property type="entry name" value="Prim-pol domain"/>
    <property type="match status" value="1"/>
</dbReference>
<keyword evidence="5" id="KW-0548">Nucleotidyltransferase</keyword>
<dbReference type="Gene3D" id="3.90.920.10">
    <property type="entry name" value="DNA primase, PRIM domain"/>
    <property type="match status" value="1"/>
</dbReference>
<evidence type="ECO:0000256" key="9">
    <source>
        <dbReference type="ARBA" id="ARBA00023163"/>
    </source>
</evidence>
<dbReference type="EMBL" id="JALLBG020000299">
    <property type="protein sequence ID" value="KAL3756654.1"/>
    <property type="molecule type" value="Genomic_DNA"/>
</dbReference>
<keyword evidence="13" id="KW-1185">Reference proteome</keyword>
<feature type="region of interest" description="Disordered" evidence="11">
    <location>
        <begin position="1"/>
        <end position="53"/>
    </location>
</feature>
<dbReference type="EC" id="2.7.7.-" evidence="10"/>
<evidence type="ECO:0000256" key="2">
    <source>
        <dbReference type="ARBA" id="ARBA00022478"/>
    </source>
</evidence>
<evidence type="ECO:0000256" key="6">
    <source>
        <dbReference type="ARBA" id="ARBA00022705"/>
    </source>
</evidence>
<dbReference type="GO" id="GO:0046872">
    <property type="term" value="F:metal ion binding"/>
    <property type="evidence" value="ECO:0007669"/>
    <property type="project" value="UniProtKB-KW"/>
</dbReference>
<comment type="caution">
    <text evidence="12">The sequence shown here is derived from an EMBL/GenBank/DDBJ whole genome shotgun (WGS) entry which is preliminary data.</text>
</comment>
<keyword evidence="7" id="KW-0479">Metal-binding</keyword>
<keyword evidence="8" id="KW-0862">Zinc</keyword>
<evidence type="ECO:0000256" key="10">
    <source>
        <dbReference type="RuleBase" id="RU003514"/>
    </source>
</evidence>